<accession>A0A2C6BRC9</accession>
<dbReference type="InterPro" id="IPR025272">
    <property type="entry name" value="SocA_Panacea"/>
</dbReference>
<dbReference type="Pfam" id="PF13274">
    <property type="entry name" value="SocA_Panacea"/>
    <property type="match status" value="1"/>
</dbReference>
<dbReference type="AlphaFoldDB" id="A0A2C6BRC9"/>
<protein>
    <recommendedName>
        <fullName evidence="1">Antitoxin SocA-like Panacea domain-containing protein</fullName>
    </recommendedName>
</protein>
<organism evidence="2 3">
    <name type="scientific">Fusobacterium nucleatum subsp. polymorphum</name>
    <name type="common">Fusobacterium polymorphum</name>
    <dbReference type="NCBI Taxonomy" id="76857"/>
    <lineage>
        <taxon>Bacteria</taxon>
        <taxon>Fusobacteriati</taxon>
        <taxon>Fusobacteriota</taxon>
        <taxon>Fusobacteriia</taxon>
        <taxon>Fusobacteriales</taxon>
        <taxon>Fusobacteriaceae</taxon>
        <taxon>Fusobacterium</taxon>
    </lineage>
</organism>
<sequence length="145" mass="17087">MITEKLKLICKKILDLSNNKISNLALQKLLYLIQAYSLIDSNKPVFEDKIEAWQYGPAVPEAYYYVKYKKKELDSLSTNNLEKNTEKYINEIFDTFGNVDPFVLVKLTQSYESWINSWRNSECVIKIESIKDCHKKLLKETNFIF</sequence>
<feature type="domain" description="Antitoxin SocA-like Panacea" evidence="1">
    <location>
        <begin position="26"/>
        <end position="114"/>
    </location>
</feature>
<dbReference type="Proteomes" id="UP000224182">
    <property type="component" value="Unassembled WGS sequence"/>
</dbReference>
<evidence type="ECO:0000313" key="3">
    <source>
        <dbReference type="Proteomes" id="UP000224182"/>
    </source>
</evidence>
<evidence type="ECO:0000313" key="2">
    <source>
        <dbReference type="EMBL" id="PHI06674.1"/>
    </source>
</evidence>
<dbReference type="RefSeq" id="WP_098974473.1">
    <property type="nucleotide sequence ID" value="NZ_CP077115.1"/>
</dbReference>
<dbReference type="EMBL" id="NIRN01000001">
    <property type="protein sequence ID" value="PHI06674.1"/>
    <property type="molecule type" value="Genomic_DNA"/>
</dbReference>
<gene>
    <name evidence="2" type="ORF">CBG54_06300</name>
</gene>
<name>A0A2C6BRC9_FUSNP</name>
<comment type="caution">
    <text evidence="2">The sequence shown here is derived from an EMBL/GenBank/DDBJ whole genome shotgun (WGS) entry which is preliminary data.</text>
</comment>
<evidence type="ECO:0000259" key="1">
    <source>
        <dbReference type="Pfam" id="PF13274"/>
    </source>
</evidence>
<reference evidence="2 3" key="1">
    <citation type="submission" date="2017-06" db="EMBL/GenBank/DDBJ databases">
        <title>Draft genome sequence of Fusobacterium nucleatum subsp. polymorphum KCOM 1271 (=ChDC F305).</title>
        <authorList>
            <person name="Kook J.-K."/>
            <person name="Park S.-N."/>
            <person name="Lim Y.K."/>
            <person name="Roh H."/>
        </authorList>
    </citation>
    <scope>NUCLEOTIDE SEQUENCE [LARGE SCALE GENOMIC DNA]</scope>
    <source>
        <strain evidence="3">KCOM 1271 (ChDC F305)</strain>
    </source>
</reference>
<proteinExistence type="predicted"/>